<dbReference type="SUPFAM" id="SSF52777">
    <property type="entry name" value="CoA-dependent acyltransferases"/>
    <property type="match status" value="2"/>
</dbReference>
<dbReference type="Proteomes" id="UP001589788">
    <property type="component" value="Unassembled WGS sequence"/>
</dbReference>
<evidence type="ECO:0000256" key="9">
    <source>
        <dbReference type="ARBA" id="ARBA00023315"/>
    </source>
</evidence>
<feature type="domain" description="O-acyltransferase WSD1 C-terminal" evidence="14">
    <location>
        <begin position="307"/>
        <end position="456"/>
    </location>
</feature>
<feature type="region of interest" description="Disordered" evidence="12">
    <location>
        <begin position="161"/>
        <end position="187"/>
    </location>
</feature>
<evidence type="ECO:0000256" key="6">
    <source>
        <dbReference type="ARBA" id="ARBA00022679"/>
    </source>
</evidence>
<proteinExistence type="inferred from homology"/>
<evidence type="ECO:0000256" key="1">
    <source>
        <dbReference type="ARBA" id="ARBA00004771"/>
    </source>
</evidence>
<comment type="catalytic activity">
    <reaction evidence="10 11">
        <text>an acyl-CoA + a 1,2-diacyl-sn-glycerol = a triacyl-sn-glycerol + CoA</text>
        <dbReference type="Rhea" id="RHEA:10868"/>
        <dbReference type="ChEBI" id="CHEBI:17815"/>
        <dbReference type="ChEBI" id="CHEBI:57287"/>
        <dbReference type="ChEBI" id="CHEBI:58342"/>
        <dbReference type="ChEBI" id="CHEBI:64615"/>
        <dbReference type="EC" id="2.3.1.20"/>
    </reaction>
</comment>
<comment type="pathway">
    <text evidence="2">Lipid metabolism.</text>
</comment>
<accession>A0ABV6C0N1</accession>
<comment type="pathway">
    <text evidence="1 11">Glycerolipid metabolism; triacylglycerol biosynthesis.</text>
</comment>
<evidence type="ECO:0000256" key="12">
    <source>
        <dbReference type="SAM" id="MobiDB-lite"/>
    </source>
</evidence>
<comment type="similarity">
    <text evidence="3 11">Belongs to the long-chain O-acyltransferase family.</text>
</comment>
<keyword evidence="6 11" id="KW-0808">Transferase</keyword>
<dbReference type="InterPro" id="IPR023213">
    <property type="entry name" value="CAT-like_dom_sf"/>
</dbReference>
<keyword evidence="16" id="KW-1185">Reference proteome</keyword>
<organism evidence="15 16">
    <name type="scientific">Aciditerrimonas ferrireducens</name>
    <dbReference type="NCBI Taxonomy" id="667306"/>
    <lineage>
        <taxon>Bacteria</taxon>
        <taxon>Bacillati</taxon>
        <taxon>Actinomycetota</taxon>
        <taxon>Acidimicrobiia</taxon>
        <taxon>Acidimicrobiales</taxon>
        <taxon>Acidimicrobiaceae</taxon>
        <taxon>Aciditerrimonas</taxon>
    </lineage>
</organism>
<dbReference type="InterPro" id="IPR014292">
    <property type="entry name" value="Acyl_transf_WS/DGAT"/>
</dbReference>
<evidence type="ECO:0000259" key="13">
    <source>
        <dbReference type="Pfam" id="PF03007"/>
    </source>
</evidence>
<evidence type="ECO:0000256" key="11">
    <source>
        <dbReference type="RuleBase" id="RU361241"/>
    </source>
</evidence>
<keyword evidence="9 11" id="KW-0012">Acyltransferase</keyword>
<name>A0ABV6C0N1_9ACTN</name>
<comment type="caution">
    <text evidence="15">The sequence shown here is derived from an EMBL/GenBank/DDBJ whole genome shotgun (WGS) entry which is preliminary data.</text>
</comment>
<keyword evidence="7 11" id="KW-0319">Glycerol metabolism</keyword>
<dbReference type="Pfam" id="PF03007">
    <property type="entry name" value="WS_DGAT_cat"/>
    <property type="match status" value="1"/>
</dbReference>
<evidence type="ECO:0000259" key="14">
    <source>
        <dbReference type="Pfam" id="PF06974"/>
    </source>
</evidence>
<dbReference type="PANTHER" id="PTHR31650">
    <property type="entry name" value="O-ACYLTRANSFERASE (WSD1-LIKE) FAMILY PROTEIN"/>
    <property type="match status" value="1"/>
</dbReference>
<gene>
    <name evidence="15" type="ORF">ACFFRE_03625</name>
</gene>
<evidence type="ECO:0000256" key="10">
    <source>
        <dbReference type="ARBA" id="ARBA00048109"/>
    </source>
</evidence>
<dbReference type="InterPro" id="IPR045034">
    <property type="entry name" value="O-acyltransferase_WSD1-like"/>
</dbReference>
<evidence type="ECO:0000256" key="5">
    <source>
        <dbReference type="ARBA" id="ARBA00022516"/>
    </source>
</evidence>
<evidence type="ECO:0000256" key="2">
    <source>
        <dbReference type="ARBA" id="ARBA00005189"/>
    </source>
</evidence>
<dbReference type="Pfam" id="PF06974">
    <property type="entry name" value="WS_DGAT_C"/>
    <property type="match status" value="1"/>
</dbReference>
<dbReference type="Gene3D" id="3.30.559.30">
    <property type="entry name" value="Nonribosomal peptide synthetase, condensation domain"/>
    <property type="match status" value="1"/>
</dbReference>
<sequence length="463" mass="47327">MPTSGLDAFFSAVEGPTTPMLVTAVAVLDPPPGGSVAAASVQRELGERAGRLPALARRLSGGPLGLEAPHWRPVDQLDLAYHLRRAALPSPGGLPEVADLAGELLSHPLDLSQPPWRLWVVEGLAGGGLVLVAQAHHALVDGVAGLGTFAQLLVPGPPASRRGTAAAAPLAPRSSGSDPGQGDAGRAPGVLAALEALPWFLGWSGSTEEAARRSGPFRCPRAPWNGTVSARRVVAFAHLPLAAFQAARATGATVNDVLLTTVGLALRRWLPPEATGPGSRSLSALVPVSLRPSPPAGGPLDDEPLTGNAVGCAFVPLGTDQPDPARALAAVQAATSAAVPEARALGSAFEALAALARPVLTRPLVGVAAALRLFDRLPPLANLVVSFLSLPVEGLPVLGGRLRALYPLGPVPEGLGLNVTALRTQTGLFLGISGCAERAPWVRSLADALPEALDELSRALRGW</sequence>
<dbReference type="InterPro" id="IPR009721">
    <property type="entry name" value="O-acyltransferase_WSD1_C"/>
</dbReference>
<feature type="domain" description="O-acyltransferase WSD1-like N-terminal" evidence="13">
    <location>
        <begin position="4"/>
        <end position="257"/>
    </location>
</feature>
<evidence type="ECO:0000256" key="3">
    <source>
        <dbReference type="ARBA" id="ARBA00009587"/>
    </source>
</evidence>
<evidence type="ECO:0000256" key="7">
    <source>
        <dbReference type="ARBA" id="ARBA00022798"/>
    </source>
</evidence>
<dbReference type="EC" id="2.3.1.20" evidence="4 11"/>
<keyword evidence="8 11" id="KW-0443">Lipid metabolism</keyword>
<reference evidence="15 16" key="1">
    <citation type="submission" date="2024-09" db="EMBL/GenBank/DDBJ databases">
        <authorList>
            <person name="Sun Q."/>
            <person name="Mori K."/>
        </authorList>
    </citation>
    <scope>NUCLEOTIDE SEQUENCE [LARGE SCALE GENOMIC DNA]</scope>
    <source>
        <strain evidence="15 16">JCM 15389</strain>
    </source>
</reference>
<dbReference type="NCBIfam" id="TIGR02946">
    <property type="entry name" value="acyl_WS_DGAT"/>
    <property type="match status" value="1"/>
</dbReference>
<dbReference type="InterPro" id="IPR004255">
    <property type="entry name" value="O-acyltransferase_WSD1_N"/>
</dbReference>
<keyword evidence="5 11" id="KW-0444">Lipid biosynthesis</keyword>
<dbReference type="PANTHER" id="PTHR31650:SF1">
    <property type="entry name" value="WAX ESTER SYNTHASE_DIACYLGLYCEROL ACYLTRANSFERASE 4-RELATED"/>
    <property type="match status" value="1"/>
</dbReference>
<dbReference type="Gene3D" id="3.30.559.10">
    <property type="entry name" value="Chloramphenicol acetyltransferase-like domain"/>
    <property type="match status" value="1"/>
</dbReference>
<protein>
    <recommendedName>
        <fullName evidence="4 11">Diacylglycerol O-acyltransferase</fullName>
        <ecNumber evidence="4 11">2.3.1.20</ecNumber>
    </recommendedName>
</protein>
<evidence type="ECO:0000256" key="4">
    <source>
        <dbReference type="ARBA" id="ARBA00013244"/>
    </source>
</evidence>
<evidence type="ECO:0000313" key="16">
    <source>
        <dbReference type="Proteomes" id="UP001589788"/>
    </source>
</evidence>
<dbReference type="EMBL" id="JBHLYQ010000022">
    <property type="protein sequence ID" value="MFC0081249.1"/>
    <property type="molecule type" value="Genomic_DNA"/>
</dbReference>
<evidence type="ECO:0000256" key="8">
    <source>
        <dbReference type="ARBA" id="ARBA00023098"/>
    </source>
</evidence>
<evidence type="ECO:0000313" key="15">
    <source>
        <dbReference type="EMBL" id="MFC0081249.1"/>
    </source>
</evidence>